<dbReference type="AlphaFoldDB" id="U6MVC3"/>
<accession>U6MVC3</accession>
<reference evidence="1" key="2">
    <citation type="submission" date="2013-10" db="EMBL/GenBank/DDBJ databases">
        <authorList>
            <person name="Aslett M."/>
        </authorList>
    </citation>
    <scope>NUCLEOTIDE SEQUENCE [LARGE SCALE GENOMIC DNA]</scope>
    <source>
        <strain evidence="1">Houghton</strain>
    </source>
</reference>
<dbReference type="Proteomes" id="UP000030754">
    <property type="component" value="Unassembled WGS sequence"/>
</dbReference>
<dbReference type="GeneID" id="25470965"/>
<evidence type="ECO:0008006" key="3">
    <source>
        <dbReference type="Google" id="ProtNLM"/>
    </source>
</evidence>
<dbReference type="PROSITE" id="PS51257">
    <property type="entry name" value="PROKAR_LIPOPROTEIN"/>
    <property type="match status" value="1"/>
</dbReference>
<sequence length="32" mass="3372">MPKPEKACRSSTPCVCCTASTGCSCCSRCSRK</sequence>
<keyword evidence="2" id="KW-1185">Reference proteome</keyword>
<reference evidence="1" key="1">
    <citation type="submission" date="2013-10" db="EMBL/GenBank/DDBJ databases">
        <title>Genomic analysis of the causative agents of coccidiosis in chickens.</title>
        <authorList>
            <person name="Reid A.J."/>
            <person name="Blake D."/>
            <person name="Billington K."/>
            <person name="Browne H."/>
            <person name="Dunn M."/>
            <person name="Hung S."/>
            <person name="Kawahara F."/>
            <person name="Miranda-Saavedra D."/>
            <person name="Mourier T."/>
            <person name="Nagra H."/>
            <person name="Otto T.D."/>
            <person name="Rawlings N."/>
            <person name="Sanchez A."/>
            <person name="Sanders M."/>
            <person name="Subramaniam C."/>
            <person name="Tay Y."/>
            <person name="Dear P."/>
            <person name="Doerig C."/>
            <person name="Gruber A."/>
            <person name="Parkinson J."/>
            <person name="Shirley M."/>
            <person name="Wan K.L."/>
            <person name="Berriman M."/>
            <person name="Tomley F."/>
            <person name="Pain A."/>
        </authorList>
    </citation>
    <scope>NUCLEOTIDE SEQUENCE [LARGE SCALE GENOMIC DNA]</scope>
    <source>
        <strain evidence="1">Houghton</strain>
    </source>
</reference>
<dbReference type="EMBL" id="HG723226">
    <property type="protein sequence ID" value="CDJ65620.1"/>
    <property type="molecule type" value="Genomic_DNA"/>
</dbReference>
<protein>
    <recommendedName>
        <fullName evidence="3">Metallothionein</fullName>
    </recommendedName>
</protein>
<organism evidence="1 2">
    <name type="scientific">Eimeria necatrix</name>
    <dbReference type="NCBI Taxonomy" id="51315"/>
    <lineage>
        <taxon>Eukaryota</taxon>
        <taxon>Sar</taxon>
        <taxon>Alveolata</taxon>
        <taxon>Apicomplexa</taxon>
        <taxon>Conoidasida</taxon>
        <taxon>Coccidia</taxon>
        <taxon>Eucoccidiorida</taxon>
        <taxon>Eimeriorina</taxon>
        <taxon>Eimeriidae</taxon>
        <taxon>Eimeria</taxon>
    </lineage>
</organism>
<dbReference type="VEuPathDB" id="ToxoDB:ENH_00007760"/>
<dbReference type="RefSeq" id="XP_013434087.1">
    <property type="nucleotide sequence ID" value="XM_013578633.1"/>
</dbReference>
<evidence type="ECO:0000313" key="2">
    <source>
        <dbReference type="Proteomes" id="UP000030754"/>
    </source>
</evidence>
<name>U6MVC3_9EIME</name>
<gene>
    <name evidence="1" type="ORF">ENH_00007760</name>
</gene>
<proteinExistence type="predicted"/>
<evidence type="ECO:0000313" key="1">
    <source>
        <dbReference type="EMBL" id="CDJ65620.1"/>
    </source>
</evidence>